<evidence type="ECO:0000313" key="10">
    <source>
        <dbReference type="EMBL" id="KAK5989109.1"/>
    </source>
</evidence>
<sequence>MNQATRPQLGQLPSFLRACIRQVHSGGRQGPTTGSKNPEGHGENIWIFTHRRSDQVIYSFTKKLDGFHDMKQLPFNGKKTKPAKLRKDYWAPLAHIQFQPGHGSVGRSVFQKLRELKHLHEVAWTNEFRYKKTAEFNDADRKKIKEQKEKGIDYRPVRSKEERGVALNAQKQNAIADMAVVLAGEGRGNKVAASETEGEKELVDVTVSWANDLDREYAEAWSKNVTHSLFERPSYTSGIVEEAPKPEVKETTS</sequence>
<reference evidence="10 11" key="1">
    <citation type="submission" date="2024-01" db="EMBL/GenBank/DDBJ databases">
        <title>Complete genome of Cladobotryum mycophilum ATHUM6906.</title>
        <authorList>
            <person name="Christinaki A.C."/>
            <person name="Myridakis A.I."/>
            <person name="Kouvelis V.N."/>
        </authorList>
    </citation>
    <scope>NUCLEOTIDE SEQUENCE [LARGE SCALE GENOMIC DNA]</scope>
    <source>
        <strain evidence="10 11">ATHUM6906</strain>
    </source>
</reference>
<evidence type="ECO:0000256" key="3">
    <source>
        <dbReference type="ARBA" id="ARBA00022980"/>
    </source>
</evidence>
<evidence type="ECO:0000256" key="8">
    <source>
        <dbReference type="ARBA" id="ARBA00035185"/>
    </source>
</evidence>
<evidence type="ECO:0000256" key="5">
    <source>
        <dbReference type="ARBA" id="ARBA00023128"/>
    </source>
</evidence>
<evidence type="ECO:0000256" key="2">
    <source>
        <dbReference type="ARBA" id="ARBA00010741"/>
    </source>
</evidence>
<dbReference type="PANTHER" id="PTHR28184">
    <property type="entry name" value="MITOCHONDRIAL HOMOLOGOUS RECOMBINATION PROTEIN 1"/>
    <property type="match status" value="1"/>
</dbReference>
<protein>
    <recommendedName>
        <fullName evidence="8">Large ribosomal subunit protein mL67</fullName>
    </recommendedName>
</protein>
<keyword evidence="6" id="KW-0804">Transcription</keyword>
<feature type="region of interest" description="Disordered" evidence="9">
    <location>
        <begin position="232"/>
        <end position="253"/>
    </location>
</feature>
<comment type="caution">
    <text evidence="10">The sequence shown here is derived from an EMBL/GenBank/DDBJ whole genome shotgun (WGS) entry which is preliminary data.</text>
</comment>
<proteinExistence type="inferred from homology"/>
<evidence type="ECO:0000256" key="4">
    <source>
        <dbReference type="ARBA" id="ARBA00023015"/>
    </source>
</evidence>
<keyword evidence="4" id="KW-0805">Transcription regulation</keyword>
<dbReference type="InterPro" id="IPR024629">
    <property type="entry name" value="Ribosomal_mL67"/>
</dbReference>
<evidence type="ECO:0000256" key="1">
    <source>
        <dbReference type="ARBA" id="ARBA00004173"/>
    </source>
</evidence>
<keyword evidence="7" id="KW-0687">Ribonucleoprotein</keyword>
<dbReference type="Proteomes" id="UP001338125">
    <property type="component" value="Unassembled WGS sequence"/>
</dbReference>
<dbReference type="EMBL" id="JAVFKD010000015">
    <property type="protein sequence ID" value="KAK5989109.1"/>
    <property type="molecule type" value="Genomic_DNA"/>
</dbReference>
<comment type="similarity">
    <text evidence="2">Belongs to the mitochondrion-specific ribosomal protein mL67 family.</text>
</comment>
<gene>
    <name evidence="10" type="ORF">PT974_10607</name>
</gene>
<keyword evidence="11" id="KW-1185">Reference proteome</keyword>
<accession>A0ABR0SAB8</accession>
<evidence type="ECO:0000256" key="9">
    <source>
        <dbReference type="SAM" id="MobiDB-lite"/>
    </source>
</evidence>
<keyword evidence="5" id="KW-0496">Mitochondrion</keyword>
<organism evidence="10 11">
    <name type="scientific">Cladobotryum mycophilum</name>
    <dbReference type="NCBI Taxonomy" id="491253"/>
    <lineage>
        <taxon>Eukaryota</taxon>
        <taxon>Fungi</taxon>
        <taxon>Dikarya</taxon>
        <taxon>Ascomycota</taxon>
        <taxon>Pezizomycotina</taxon>
        <taxon>Sordariomycetes</taxon>
        <taxon>Hypocreomycetidae</taxon>
        <taxon>Hypocreales</taxon>
        <taxon>Hypocreaceae</taxon>
        <taxon>Cladobotryum</taxon>
    </lineage>
</organism>
<dbReference type="PANTHER" id="PTHR28184:SF1">
    <property type="entry name" value="LARGE RIBOSOMAL SUBUNIT PROTEIN ML67"/>
    <property type="match status" value="1"/>
</dbReference>
<evidence type="ECO:0000256" key="7">
    <source>
        <dbReference type="ARBA" id="ARBA00023274"/>
    </source>
</evidence>
<comment type="subcellular location">
    <subcellularLocation>
        <location evidence="1">Mitochondrion</location>
    </subcellularLocation>
</comment>
<keyword evidence="3" id="KW-0689">Ribosomal protein</keyword>
<evidence type="ECO:0000313" key="11">
    <source>
        <dbReference type="Proteomes" id="UP001338125"/>
    </source>
</evidence>
<name>A0ABR0SAB8_9HYPO</name>
<feature type="compositionally biased region" description="Basic and acidic residues" evidence="9">
    <location>
        <begin position="242"/>
        <end position="253"/>
    </location>
</feature>
<dbReference type="Pfam" id="PF12829">
    <property type="entry name" value="Mhr1"/>
    <property type="match status" value="1"/>
</dbReference>
<evidence type="ECO:0000256" key="6">
    <source>
        <dbReference type="ARBA" id="ARBA00023163"/>
    </source>
</evidence>